<dbReference type="SUPFAM" id="SSF52540">
    <property type="entry name" value="P-loop containing nucleoside triphosphate hydrolases"/>
    <property type="match status" value="1"/>
</dbReference>
<dbReference type="EMBL" id="AMCZ02000001">
    <property type="protein sequence ID" value="EWC43338.1"/>
    <property type="molecule type" value="Genomic_DNA"/>
</dbReference>
<dbReference type="Pfam" id="PF06564">
    <property type="entry name" value="CBP_BcsQ"/>
    <property type="match status" value="1"/>
</dbReference>
<dbReference type="Gene3D" id="3.40.50.300">
    <property type="entry name" value="P-loop containing nucleotide triphosphate hydrolases"/>
    <property type="match status" value="1"/>
</dbReference>
<dbReference type="OrthoDB" id="5288747at2"/>
<dbReference type="AlphaFoldDB" id="A0A061JWB1"/>
<reference evidence="1 2" key="1">
    <citation type="journal article" date="2013" name="Genome Announc.">
        <title>Draft Genome of the Nitrogen-Fixing Bacterium Pseudomonas stutzeri Strain KOS6 Isolated from Industrial Hydrocarbon Sludge.</title>
        <authorList>
            <person name="Grigoryeva T.V."/>
            <person name="Laikov A.V."/>
            <person name="Naumova R.P."/>
            <person name="Manolov A.I."/>
            <person name="Larin A.K."/>
            <person name="Karpova I.Y."/>
            <person name="Semashko T.A."/>
            <person name="Alexeev D.G."/>
            <person name="Kostryukova E.S."/>
            <person name="Muller R."/>
            <person name="Govorun V.M."/>
        </authorList>
    </citation>
    <scope>NUCLEOTIDE SEQUENCE [LARGE SCALE GENOMIC DNA]</scope>
    <source>
        <strain evidence="1 2">KOS6</strain>
    </source>
</reference>
<evidence type="ECO:0000313" key="2">
    <source>
        <dbReference type="Proteomes" id="UP000026923"/>
    </source>
</evidence>
<sequence>MNRLALRGLCGGTGATAVLCGLAQALHEKGERVLLIDHSAGDLARVHFGDDLANAAGWARAQLDGTAWNDALQVRPGLHILPYGRLSPAETRRIDQLLELQPSYWQARCAQLRPFHDWVLFDLPPRSGSPYSVPIGDGTDLLIDIATPAPGCHTLLHRHLATQADLLLVNRFNPASQLQRDLLLLWRTTYSENRPLQIIHEDEAVGEALAHKLPVGLYAPHSQAAGDLRNLALWCLARKAGRAHA</sequence>
<gene>
    <name evidence="1" type="ORF">B597_001690</name>
</gene>
<dbReference type="RefSeq" id="WP_024161997.1">
    <property type="nucleotide sequence ID" value="NZ_KK020676.1"/>
</dbReference>
<accession>A0A061JWB1</accession>
<organism evidence="1 2">
    <name type="scientific">Stutzerimonas stutzeri KOS6</name>
    <dbReference type="NCBI Taxonomy" id="1218352"/>
    <lineage>
        <taxon>Bacteria</taxon>
        <taxon>Pseudomonadati</taxon>
        <taxon>Pseudomonadota</taxon>
        <taxon>Gammaproteobacteria</taxon>
        <taxon>Pseudomonadales</taxon>
        <taxon>Pseudomonadaceae</taxon>
        <taxon>Stutzerimonas</taxon>
    </lineage>
</organism>
<proteinExistence type="predicted"/>
<dbReference type="HOGENOM" id="CLU_037612_7_1_6"/>
<evidence type="ECO:0000313" key="1">
    <source>
        <dbReference type="EMBL" id="EWC43338.1"/>
    </source>
</evidence>
<comment type="caution">
    <text evidence="1">The sequence shown here is derived from an EMBL/GenBank/DDBJ whole genome shotgun (WGS) entry which is preliminary data.</text>
</comment>
<dbReference type="eggNOG" id="COG1192">
    <property type="taxonomic scope" value="Bacteria"/>
</dbReference>
<name>A0A061JWB1_STUST</name>
<protein>
    <submittedName>
        <fullName evidence="1">Cellulose synthase</fullName>
    </submittedName>
</protein>
<dbReference type="InterPro" id="IPR017746">
    <property type="entry name" value="Cellulose_synthase_operon_BcsQ"/>
</dbReference>
<dbReference type="InterPro" id="IPR027417">
    <property type="entry name" value="P-loop_NTPase"/>
</dbReference>
<dbReference type="Proteomes" id="UP000026923">
    <property type="component" value="Unassembled WGS sequence"/>
</dbReference>
<dbReference type="NCBIfam" id="TIGR03371">
    <property type="entry name" value="cellulose_yhjQ"/>
    <property type="match status" value="1"/>
</dbReference>